<evidence type="ECO:0000313" key="11">
    <source>
        <dbReference type="EMBL" id="KAK3270566.1"/>
    </source>
</evidence>
<dbReference type="GO" id="GO:0097546">
    <property type="term" value="C:ciliary base"/>
    <property type="evidence" value="ECO:0007669"/>
    <property type="project" value="TreeGrafter"/>
</dbReference>
<dbReference type="Gene3D" id="1.20.1520.10">
    <property type="entry name" value="ADP-ribosylation factor-like 2-binding protein, domain"/>
    <property type="match status" value="1"/>
</dbReference>
<evidence type="ECO:0000256" key="6">
    <source>
        <dbReference type="ARBA" id="ARBA00023054"/>
    </source>
</evidence>
<comment type="caution">
    <text evidence="11">The sequence shown here is derived from an EMBL/GenBank/DDBJ whole genome shotgun (WGS) entry which is preliminary data.</text>
</comment>
<evidence type="ECO:0000256" key="1">
    <source>
        <dbReference type="ARBA" id="ARBA00004138"/>
    </source>
</evidence>
<evidence type="ECO:0000256" key="4">
    <source>
        <dbReference type="ARBA" id="ARBA00021815"/>
    </source>
</evidence>
<evidence type="ECO:0000256" key="8">
    <source>
        <dbReference type="ARBA" id="ARBA00023273"/>
    </source>
</evidence>
<keyword evidence="8" id="KW-0966">Cell projection</keyword>
<dbReference type="EMBL" id="LGRX02010312">
    <property type="protein sequence ID" value="KAK3270566.1"/>
    <property type="molecule type" value="Genomic_DNA"/>
</dbReference>
<dbReference type="InterPro" id="IPR023379">
    <property type="entry name" value="BART_dom"/>
</dbReference>
<evidence type="ECO:0000256" key="5">
    <source>
        <dbReference type="ARBA" id="ARBA00022490"/>
    </source>
</evidence>
<feature type="domain" description="BART" evidence="10">
    <location>
        <begin position="14"/>
        <end position="128"/>
    </location>
</feature>
<sequence length="150" mass="17220">MGPAVQHIEEFTNSEPIMSRLEDFFASPDFTAALGQFMGENCHNVEFVPAEDEQPLQNHDIFCKYTGLVETLLNDFMKCENLSSEEVYEACRRVKEGGENAWVTCVDYLLAATEYTHFMQLIADFRRMEEYDGEEGEMISLAEYEIELAC</sequence>
<keyword evidence="12" id="KW-1185">Reference proteome</keyword>
<keyword evidence="5" id="KW-0963">Cytoplasm</keyword>
<dbReference type="Proteomes" id="UP001190700">
    <property type="component" value="Unassembled WGS sequence"/>
</dbReference>
<evidence type="ECO:0000256" key="7">
    <source>
        <dbReference type="ARBA" id="ARBA00023069"/>
    </source>
</evidence>
<dbReference type="InterPro" id="IPR038888">
    <property type="entry name" value="CFAP36"/>
</dbReference>
<evidence type="ECO:0000256" key="2">
    <source>
        <dbReference type="ARBA" id="ARBA00004496"/>
    </source>
</evidence>
<dbReference type="AlphaFoldDB" id="A0AAE0G2V9"/>
<protein>
    <recommendedName>
        <fullName evidence="4">Cilia- and flagella-associated protein 36</fullName>
    </recommendedName>
    <alternativeName>
        <fullName evidence="9">Coiled-coil domain-containing protein 104</fullName>
    </alternativeName>
</protein>
<evidence type="ECO:0000256" key="3">
    <source>
        <dbReference type="ARBA" id="ARBA00007460"/>
    </source>
</evidence>
<accession>A0AAE0G2V9</accession>
<dbReference type="PANTHER" id="PTHR21532:SF0">
    <property type="entry name" value="CILIA- AND FLAGELLA-ASSOCIATED PROTEIN 36"/>
    <property type="match status" value="1"/>
</dbReference>
<proteinExistence type="inferred from homology"/>
<evidence type="ECO:0000313" key="12">
    <source>
        <dbReference type="Proteomes" id="UP001190700"/>
    </source>
</evidence>
<keyword evidence="7" id="KW-0969">Cilium</keyword>
<organism evidence="11 12">
    <name type="scientific">Cymbomonas tetramitiformis</name>
    <dbReference type="NCBI Taxonomy" id="36881"/>
    <lineage>
        <taxon>Eukaryota</taxon>
        <taxon>Viridiplantae</taxon>
        <taxon>Chlorophyta</taxon>
        <taxon>Pyramimonadophyceae</taxon>
        <taxon>Pyramimonadales</taxon>
        <taxon>Pyramimonadaceae</taxon>
        <taxon>Cymbomonas</taxon>
    </lineage>
</organism>
<dbReference type="GO" id="GO:0005930">
    <property type="term" value="C:axoneme"/>
    <property type="evidence" value="ECO:0007669"/>
    <property type="project" value="TreeGrafter"/>
</dbReference>
<evidence type="ECO:0000259" key="10">
    <source>
        <dbReference type="Pfam" id="PF11527"/>
    </source>
</evidence>
<dbReference type="PANTHER" id="PTHR21532">
    <property type="entry name" value="PHOSPHODIESTERASE HL"/>
    <property type="match status" value="1"/>
</dbReference>
<keyword evidence="6" id="KW-0175">Coiled coil</keyword>
<evidence type="ECO:0000256" key="9">
    <source>
        <dbReference type="ARBA" id="ARBA00031593"/>
    </source>
</evidence>
<reference evidence="11 12" key="1">
    <citation type="journal article" date="2015" name="Genome Biol. Evol.">
        <title>Comparative Genomics of a Bacterivorous Green Alga Reveals Evolutionary Causalities and Consequences of Phago-Mixotrophic Mode of Nutrition.</title>
        <authorList>
            <person name="Burns J.A."/>
            <person name="Paasch A."/>
            <person name="Narechania A."/>
            <person name="Kim E."/>
        </authorList>
    </citation>
    <scope>NUCLEOTIDE SEQUENCE [LARGE SCALE GENOMIC DNA]</scope>
    <source>
        <strain evidence="11 12">PLY_AMNH</strain>
    </source>
</reference>
<comment type="similarity">
    <text evidence="3">Belongs to the CFAP36 family.</text>
</comment>
<dbReference type="Pfam" id="PF11527">
    <property type="entry name" value="ARL2_Bind_BART"/>
    <property type="match status" value="1"/>
</dbReference>
<dbReference type="InterPro" id="IPR042541">
    <property type="entry name" value="BART_sf"/>
</dbReference>
<name>A0AAE0G2V9_9CHLO</name>
<gene>
    <name evidence="11" type="ORF">CYMTET_21041</name>
</gene>
<comment type="subcellular location">
    <subcellularLocation>
        <location evidence="1">Cell projection</location>
        <location evidence="1">Cilium</location>
    </subcellularLocation>
    <subcellularLocation>
        <location evidence="2">Cytoplasm</location>
    </subcellularLocation>
</comment>